<keyword evidence="1" id="KW-0812">Transmembrane</keyword>
<dbReference type="Gene3D" id="3.10.620.30">
    <property type="match status" value="1"/>
</dbReference>
<reference evidence="3 4" key="1">
    <citation type="journal article" date="2022" name="Syst. Appl. Microbiol.">
        <title>Rhodopirellula aestuarii sp. nov., a novel member of the genus Rhodopirellula isolated from brackish sediments collected in the Tagus River estuary, Portugal.</title>
        <authorList>
            <person name="Vitorino I.R."/>
            <person name="Klimek D."/>
            <person name="Calusinska M."/>
            <person name="Lobo-da-Cunha A."/>
            <person name="Vasconcelos V."/>
            <person name="Lage O.M."/>
        </authorList>
    </citation>
    <scope>NUCLEOTIDE SEQUENCE [LARGE SCALE GENOMIC DNA]</scope>
    <source>
        <strain evidence="3 4">ICT_H3.1</strain>
    </source>
</reference>
<keyword evidence="4" id="KW-1185">Reference proteome</keyword>
<dbReference type="Pfam" id="PF01841">
    <property type="entry name" value="Transglut_core"/>
    <property type="match status" value="1"/>
</dbReference>
<proteinExistence type="predicted"/>
<feature type="domain" description="Transglutaminase-like" evidence="2">
    <location>
        <begin position="462"/>
        <end position="533"/>
    </location>
</feature>
<feature type="transmembrane region" description="Helical" evidence="1">
    <location>
        <begin position="45"/>
        <end position="61"/>
    </location>
</feature>
<accession>A0ABT0TXT7</accession>
<dbReference type="Pfam" id="PF13559">
    <property type="entry name" value="DUF4129"/>
    <property type="match status" value="1"/>
</dbReference>
<sequence length="693" mass="76629">MTQVTSSQVIPSQAHIPSARVQRMVAAALVVLQASALGYFFRTPVFSTVAIVLVIVATFTQNRFLSERVVQRLPILLVIVFVIQRTVLPLSWAAGKSSFLIPDAVLIAEYLLVYQIALFFAINKDDRLPSFLPILAIAAVVFIGDVRVDPSGRVIYQLLSLALVMLAIGYYFASRRIGGGGGGRFSVRHVVWLISVAIFCATVGWVSASGLYRYARQIEDTMNAFINPSLRPDSAGFSGSGRIGSVARQKDLSGDRVALRVYADSMPGYLRGKAFGYYRQGQWQREARAIPLTPLSKTDEASVLGGGVGGATFDLTQAVADQTGESQLPLDIWPSQPYREVLFTPLGVSKVRAPVDRLSIDIHRIVTADMMPPETPYRTWRLRADGVDSIDKPKLRPKDWLTLTALPDDLDPRIGELAREVIGEAVTTGDKIAAVENFFLDHYQYQFGIEIPDATDPIAYFLLERPPAHCEYFASGAAVLLRSVGVPCRYVTGLIAVEKNDYGDYWLARNRDAHAWAEAYDPERGWVLVEATPASGVPQSTQVSGASQLWDAVQAWWAQLVASIRMGGIGRLVWMVLSLLLNPIVPGVLALLAAGWLMMRFAQRRRLAVAEMSGDPRVQQIQEMLAQMDRRWRKAGVDRQPHETMHQFASRLEGQLSVPDSSRAAEWYRKYATIRYSGGVNDESVNLLRQLGS</sequence>
<feature type="transmembrane region" description="Helical" evidence="1">
    <location>
        <begin position="99"/>
        <end position="121"/>
    </location>
</feature>
<gene>
    <name evidence="3" type="ORF">NB063_02080</name>
</gene>
<dbReference type="SUPFAM" id="SSF54001">
    <property type="entry name" value="Cysteine proteinases"/>
    <property type="match status" value="1"/>
</dbReference>
<dbReference type="InterPro" id="IPR052901">
    <property type="entry name" value="Bact_TGase-like"/>
</dbReference>
<evidence type="ECO:0000313" key="3">
    <source>
        <dbReference type="EMBL" id="MCM2369403.1"/>
    </source>
</evidence>
<feature type="transmembrane region" description="Helical" evidence="1">
    <location>
        <begin position="572"/>
        <end position="597"/>
    </location>
</feature>
<keyword evidence="1" id="KW-1133">Transmembrane helix</keyword>
<comment type="caution">
    <text evidence="3">The sequence shown here is derived from an EMBL/GenBank/DDBJ whole genome shotgun (WGS) entry which is preliminary data.</text>
</comment>
<dbReference type="InterPro" id="IPR002931">
    <property type="entry name" value="Transglutaminase-like"/>
</dbReference>
<evidence type="ECO:0000256" key="1">
    <source>
        <dbReference type="SAM" id="Phobius"/>
    </source>
</evidence>
<dbReference type="PANTHER" id="PTHR42736:SF1">
    <property type="entry name" value="PROTEIN-GLUTAMINE GAMMA-GLUTAMYLTRANSFERASE"/>
    <property type="match status" value="1"/>
</dbReference>
<name>A0ABT0TXT7_9BACT</name>
<dbReference type="EMBL" id="JAMQBK010000008">
    <property type="protein sequence ID" value="MCM2369403.1"/>
    <property type="molecule type" value="Genomic_DNA"/>
</dbReference>
<feature type="transmembrane region" description="Helical" evidence="1">
    <location>
        <begin position="154"/>
        <end position="173"/>
    </location>
</feature>
<dbReference type="RefSeq" id="WP_250927071.1">
    <property type="nucleotide sequence ID" value="NZ_JAMQBK010000008.1"/>
</dbReference>
<dbReference type="Proteomes" id="UP001202961">
    <property type="component" value="Unassembled WGS sequence"/>
</dbReference>
<dbReference type="InterPro" id="IPR025403">
    <property type="entry name" value="TgpA-like_C"/>
</dbReference>
<evidence type="ECO:0000313" key="4">
    <source>
        <dbReference type="Proteomes" id="UP001202961"/>
    </source>
</evidence>
<evidence type="ECO:0000259" key="2">
    <source>
        <dbReference type="SMART" id="SM00460"/>
    </source>
</evidence>
<feature type="transmembrane region" description="Helical" evidence="1">
    <location>
        <begin position="73"/>
        <end position="93"/>
    </location>
</feature>
<feature type="transmembrane region" description="Helical" evidence="1">
    <location>
        <begin position="185"/>
        <end position="206"/>
    </location>
</feature>
<keyword evidence="1" id="KW-0472">Membrane</keyword>
<protein>
    <submittedName>
        <fullName evidence="3">DUF3488 and transglutaminase-like domain-containing protein</fullName>
    </submittedName>
</protein>
<organism evidence="3 4">
    <name type="scientific">Aporhodopirellula aestuarii</name>
    <dbReference type="NCBI Taxonomy" id="2950107"/>
    <lineage>
        <taxon>Bacteria</taxon>
        <taxon>Pseudomonadati</taxon>
        <taxon>Planctomycetota</taxon>
        <taxon>Planctomycetia</taxon>
        <taxon>Pirellulales</taxon>
        <taxon>Pirellulaceae</taxon>
        <taxon>Aporhodopirellula</taxon>
    </lineage>
</organism>
<dbReference type="SMART" id="SM00460">
    <property type="entry name" value="TGc"/>
    <property type="match status" value="1"/>
</dbReference>
<dbReference type="PANTHER" id="PTHR42736">
    <property type="entry name" value="PROTEIN-GLUTAMINE GAMMA-GLUTAMYLTRANSFERASE"/>
    <property type="match status" value="1"/>
</dbReference>
<dbReference type="InterPro" id="IPR038765">
    <property type="entry name" value="Papain-like_cys_pep_sf"/>
</dbReference>
<feature type="transmembrane region" description="Helical" evidence="1">
    <location>
        <begin position="128"/>
        <end position="148"/>
    </location>
</feature>